<protein>
    <submittedName>
        <fullName evidence="1">Uncharacterized protein</fullName>
    </submittedName>
</protein>
<organism evidence="2">
    <name type="scientific">Perkinsus marinus (strain ATCC 50983 / TXsc)</name>
    <dbReference type="NCBI Taxonomy" id="423536"/>
    <lineage>
        <taxon>Eukaryota</taxon>
        <taxon>Sar</taxon>
        <taxon>Alveolata</taxon>
        <taxon>Perkinsozoa</taxon>
        <taxon>Perkinsea</taxon>
        <taxon>Perkinsida</taxon>
        <taxon>Perkinsidae</taxon>
        <taxon>Perkinsus</taxon>
    </lineage>
</organism>
<dbReference type="EMBL" id="GG671513">
    <property type="protein sequence ID" value="EER18733.1"/>
    <property type="molecule type" value="Genomic_DNA"/>
</dbReference>
<dbReference type="Proteomes" id="UP000007800">
    <property type="component" value="Unassembled WGS sequence"/>
</dbReference>
<dbReference type="AlphaFoldDB" id="C5K9G1"/>
<feature type="non-terminal residue" evidence="1">
    <location>
        <position position="59"/>
    </location>
</feature>
<dbReference type="GeneID" id="9048976"/>
<name>C5K9G1_PERM5</name>
<dbReference type="InParanoid" id="C5K9G1"/>
<evidence type="ECO:0000313" key="1">
    <source>
        <dbReference type="EMBL" id="EER18733.1"/>
    </source>
</evidence>
<gene>
    <name evidence="1" type="ORF">Pmar_PMAR006351</name>
</gene>
<accession>C5K9G1</accession>
<keyword evidence="2" id="KW-1185">Reference proteome</keyword>
<feature type="non-terminal residue" evidence="1">
    <location>
        <position position="1"/>
    </location>
</feature>
<sequence>ASSSLYQNINGVLHQSLIKQGDRTTEGFNRQHACYQQYSSQKINGEILKRLKRDLCIPM</sequence>
<evidence type="ECO:0000313" key="2">
    <source>
        <dbReference type="Proteomes" id="UP000007800"/>
    </source>
</evidence>
<reference evidence="1 2" key="1">
    <citation type="submission" date="2008-07" db="EMBL/GenBank/DDBJ databases">
        <authorList>
            <person name="El-Sayed N."/>
            <person name="Caler E."/>
            <person name="Inman J."/>
            <person name="Amedeo P."/>
            <person name="Hass B."/>
            <person name="Wortman J."/>
        </authorList>
    </citation>
    <scope>NUCLEOTIDE SEQUENCE [LARGE SCALE GENOMIC DNA]</scope>
    <source>
        <strain evidence="2">ATCC 50983 / TXsc</strain>
    </source>
</reference>
<proteinExistence type="predicted"/>
<dbReference type="RefSeq" id="XP_002786937.1">
    <property type="nucleotide sequence ID" value="XM_002786891.1"/>
</dbReference>